<accession>A0A286H0T6</accession>
<evidence type="ECO:0000259" key="4">
    <source>
        <dbReference type="Pfam" id="PF13649"/>
    </source>
</evidence>
<proteinExistence type="predicted"/>
<evidence type="ECO:0000256" key="3">
    <source>
        <dbReference type="ARBA" id="ARBA00022691"/>
    </source>
</evidence>
<keyword evidence="1 5" id="KW-0489">Methyltransferase</keyword>
<gene>
    <name evidence="5" type="ORF">SAMN06272739_3131</name>
</gene>
<dbReference type="Gene3D" id="3.40.50.150">
    <property type="entry name" value="Vaccinia Virus protein VP39"/>
    <property type="match status" value="1"/>
</dbReference>
<reference evidence="6" key="1">
    <citation type="submission" date="2017-09" db="EMBL/GenBank/DDBJ databases">
        <authorList>
            <person name="Varghese N."/>
            <person name="Submissions S."/>
        </authorList>
    </citation>
    <scope>NUCLEOTIDE SEQUENCE [LARGE SCALE GENOMIC DNA]</scope>
    <source>
        <strain evidence="6">DSM 44270</strain>
    </source>
</reference>
<keyword evidence="2 5" id="KW-0808">Transferase</keyword>
<keyword evidence="6" id="KW-1185">Reference proteome</keyword>
<dbReference type="PANTHER" id="PTHR43464:SF19">
    <property type="entry name" value="UBIQUINONE BIOSYNTHESIS O-METHYLTRANSFERASE, MITOCHONDRIAL"/>
    <property type="match status" value="1"/>
</dbReference>
<dbReference type="Gene3D" id="1.10.10.10">
    <property type="entry name" value="Winged helix-like DNA-binding domain superfamily/Winged helix DNA-binding domain"/>
    <property type="match status" value="1"/>
</dbReference>
<dbReference type="CDD" id="cd02440">
    <property type="entry name" value="AdoMet_MTases"/>
    <property type="match status" value="1"/>
</dbReference>
<dbReference type="Proteomes" id="UP000219482">
    <property type="component" value="Unassembled WGS sequence"/>
</dbReference>
<dbReference type="OrthoDB" id="9800454at2"/>
<evidence type="ECO:0000256" key="2">
    <source>
        <dbReference type="ARBA" id="ARBA00022679"/>
    </source>
</evidence>
<dbReference type="PANTHER" id="PTHR43464">
    <property type="entry name" value="METHYLTRANSFERASE"/>
    <property type="match status" value="1"/>
</dbReference>
<dbReference type="InterPro" id="IPR036390">
    <property type="entry name" value="WH_DNA-bd_sf"/>
</dbReference>
<dbReference type="GO" id="GO:0032259">
    <property type="term" value="P:methylation"/>
    <property type="evidence" value="ECO:0007669"/>
    <property type="project" value="UniProtKB-KW"/>
</dbReference>
<dbReference type="AlphaFoldDB" id="A0A286H0T6"/>
<name>A0A286H0T6_9ACTN</name>
<evidence type="ECO:0000313" key="5">
    <source>
        <dbReference type="EMBL" id="SOE01377.1"/>
    </source>
</evidence>
<dbReference type="SUPFAM" id="SSF53335">
    <property type="entry name" value="S-adenosyl-L-methionine-dependent methyltransferases"/>
    <property type="match status" value="1"/>
</dbReference>
<dbReference type="SUPFAM" id="SSF46785">
    <property type="entry name" value="Winged helix' DNA-binding domain"/>
    <property type="match status" value="1"/>
</dbReference>
<protein>
    <submittedName>
        <fullName evidence="5">Methyltransferase domain-containing protein</fullName>
    </submittedName>
</protein>
<dbReference type="RefSeq" id="WP_097184769.1">
    <property type="nucleotide sequence ID" value="NZ_OCNK01000003.1"/>
</dbReference>
<dbReference type="InterPro" id="IPR036388">
    <property type="entry name" value="WH-like_DNA-bd_sf"/>
</dbReference>
<evidence type="ECO:0000313" key="6">
    <source>
        <dbReference type="Proteomes" id="UP000219482"/>
    </source>
</evidence>
<feature type="domain" description="Methyltransferase" evidence="4">
    <location>
        <begin position="174"/>
        <end position="276"/>
    </location>
</feature>
<dbReference type="GO" id="GO:0008168">
    <property type="term" value="F:methyltransferase activity"/>
    <property type="evidence" value="ECO:0007669"/>
    <property type="project" value="UniProtKB-KW"/>
</dbReference>
<dbReference type="InterPro" id="IPR029063">
    <property type="entry name" value="SAM-dependent_MTases_sf"/>
</dbReference>
<organism evidence="5 6">
    <name type="scientific">Blastococcus haudaquaticus</name>
    <dbReference type="NCBI Taxonomy" id="1938745"/>
    <lineage>
        <taxon>Bacteria</taxon>
        <taxon>Bacillati</taxon>
        <taxon>Actinomycetota</taxon>
        <taxon>Actinomycetes</taxon>
        <taxon>Geodermatophilales</taxon>
        <taxon>Geodermatophilaceae</taxon>
        <taxon>Blastococcus</taxon>
    </lineage>
</organism>
<dbReference type="EMBL" id="OCNK01000003">
    <property type="protein sequence ID" value="SOE01377.1"/>
    <property type="molecule type" value="Genomic_DNA"/>
</dbReference>
<keyword evidence="3" id="KW-0949">S-adenosyl-L-methionine</keyword>
<sequence length="345" mass="36211">MARMIEAPALWKVLRTGNLRARLRATRDGVAALRLHVAGAAIGTGVLDALAAGSATTDELARQIRVADEALLGAFLRVVASTGLVRGDKGQGPWRLTEKGRAAIDDPLVRASYEGFPGFHTALYRELGPLLAGGPPRRDIAEQGELIARLSGGFEPLVLGVLRRAVAEHAPQRVLDVGCGAALELAMMLEAAPQARGVGIDMDAGAIELASRTLADRGLAGRAQVLHSDVRDALTASDALAEPFDFALLANVLYYLPMGERAGFLRGIADRLAPGGVLFLVTTVAAPQFFSRHFDLLLQAQEGQMELSDAATLTDQLTQAGLVAGRPKPVAVGTPLVTVTATRPG</sequence>
<dbReference type="Pfam" id="PF13649">
    <property type="entry name" value="Methyltransf_25"/>
    <property type="match status" value="1"/>
</dbReference>
<dbReference type="InterPro" id="IPR041698">
    <property type="entry name" value="Methyltransf_25"/>
</dbReference>
<evidence type="ECO:0000256" key="1">
    <source>
        <dbReference type="ARBA" id="ARBA00022603"/>
    </source>
</evidence>